<protein>
    <submittedName>
        <fullName evidence="1">Uncharacterized protein</fullName>
    </submittedName>
</protein>
<evidence type="ECO:0000313" key="2">
    <source>
        <dbReference type="Proteomes" id="UP000050898"/>
    </source>
</evidence>
<sequence length="225" mass="25551">MEVKIMSNELYVKNNTDLGKKDKFQIPFNINKSQQIGKIERLWEKLRISSTSLKAFLKNPKRVFKYYGLNSSIVDENSYIYNSYKVKLDEKAIEAVKEHDVKSFFKVAVANNMVPSSYYELIDGSDDSKAVAVVNIVLVIDYAAAITVAFVGTVVYGAENEEKFEMKSLSIDEGYGKIFSIANDMGGKEFVKELDNYIFGLYESIAKEKLSRLMPFKRSIGGYEV</sequence>
<dbReference type="EMBL" id="AYYH01000040">
    <property type="protein sequence ID" value="KRN08927.1"/>
    <property type="molecule type" value="Genomic_DNA"/>
</dbReference>
<dbReference type="Proteomes" id="UP000050898">
    <property type="component" value="Unassembled WGS sequence"/>
</dbReference>
<gene>
    <name evidence="1" type="ORF">FD00_GL001635</name>
</gene>
<accession>A0A0R2DYG6</accession>
<dbReference type="AlphaFoldDB" id="A0A0R2DYG6"/>
<name>A0A0R2DYG6_9LACO</name>
<keyword evidence="2" id="KW-1185">Reference proteome</keyword>
<dbReference type="PATRIC" id="fig|1046596.6.peg.1720"/>
<reference evidence="1 2" key="1">
    <citation type="journal article" date="2015" name="Genome Announc.">
        <title>Expanding the biotechnology potential of lactobacilli through comparative genomics of 213 strains and associated genera.</title>
        <authorList>
            <person name="Sun Z."/>
            <person name="Harris H.M."/>
            <person name="McCann A."/>
            <person name="Guo C."/>
            <person name="Argimon S."/>
            <person name="Zhang W."/>
            <person name="Yang X."/>
            <person name="Jeffery I.B."/>
            <person name="Cooney J.C."/>
            <person name="Kagawa T.F."/>
            <person name="Liu W."/>
            <person name="Song Y."/>
            <person name="Salvetti E."/>
            <person name="Wrobel A."/>
            <person name="Rasinkangas P."/>
            <person name="Parkhill J."/>
            <person name="Rea M.C."/>
            <person name="O'Sullivan O."/>
            <person name="Ritari J."/>
            <person name="Douillard F.P."/>
            <person name="Paul Ross R."/>
            <person name="Yang R."/>
            <person name="Briner A.E."/>
            <person name="Felis G.E."/>
            <person name="de Vos W.M."/>
            <person name="Barrangou R."/>
            <person name="Klaenhammer T.R."/>
            <person name="Caufield P.W."/>
            <person name="Cui Y."/>
            <person name="Zhang H."/>
            <person name="O'Toole P.W."/>
        </authorList>
    </citation>
    <scope>NUCLEOTIDE SEQUENCE [LARGE SCALE GENOMIC DNA]</scope>
    <source>
        <strain evidence="1 2">DSM 20444</strain>
    </source>
</reference>
<comment type="caution">
    <text evidence="1">The sequence shown here is derived from an EMBL/GenBank/DDBJ whole genome shotgun (WGS) entry which is preliminary data.</text>
</comment>
<proteinExistence type="predicted"/>
<evidence type="ECO:0000313" key="1">
    <source>
        <dbReference type="EMBL" id="KRN08927.1"/>
    </source>
</evidence>
<organism evidence="1 2">
    <name type="scientific">Liquorilactobacillus mali KCTC 3596 = DSM 20444</name>
    <dbReference type="NCBI Taxonomy" id="1046596"/>
    <lineage>
        <taxon>Bacteria</taxon>
        <taxon>Bacillati</taxon>
        <taxon>Bacillota</taxon>
        <taxon>Bacilli</taxon>
        <taxon>Lactobacillales</taxon>
        <taxon>Lactobacillaceae</taxon>
        <taxon>Liquorilactobacillus</taxon>
    </lineage>
</organism>